<keyword evidence="2" id="KW-0732">Signal</keyword>
<dbReference type="Proteomes" id="UP001139488">
    <property type="component" value="Unassembled WGS sequence"/>
</dbReference>
<feature type="compositionally biased region" description="Polar residues" evidence="1">
    <location>
        <begin position="69"/>
        <end position="79"/>
    </location>
</feature>
<sequence length="86" mass="9217">MKNVITKLALVLTLITSGANIAMAEVAHTRGDLAAVSHTHNADSSHTINIEQPVEFERGDLKSKKGVGLQSTTQSQQTPIYGRGDF</sequence>
<evidence type="ECO:0000256" key="1">
    <source>
        <dbReference type="SAM" id="MobiDB-lite"/>
    </source>
</evidence>
<comment type="caution">
    <text evidence="3">The sequence shown here is derived from an EMBL/GenBank/DDBJ whole genome shotgun (WGS) entry which is preliminary data.</text>
</comment>
<dbReference type="EMBL" id="JAJNNZ010000004">
    <property type="protein sequence ID" value="MCJ2376724.1"/>
    <property type="molecule type" value="Genomic_DNA"/>
</dbReference>
<feature type="signal peptide" evidence="2">
    <location>
        <begin position="1"/>
        <end position="24"/>
    </location>
</feature>
<dbReference type="AlphaFoldDB" id="A0A9X1WHK8"/>
<evidence type="ECO:0000256" key="2">
    <source>
        <dbReference type="SAM" id="SignalP"/>
    </source>
</evidence>
<proteinExistence type="predicted"/>
<feature type="chain" id="PRO_5040920332" evidence="2">
    <location>
        <begin position="25"/>
        <end position="86"/>
    </location>
</feature>
<keyword evidence="4" id="KW-1185">Reference proteome</keyword>
<organism evidence="3 4">
    <name type="scientific">Vibrio gelatinilyticus</name>
    <dbReference type="NCBI Taxonomy" id="2893468"/>
    <lineage>
        <taxon>Bacteria</taxon>
        <taxon>Pseudomonadati</taxon>
        <taxon>Pseudomonadota</taxon>
        <taxon>Gammaproteobacteria</taxon>
        <taxon>Vibrionales</taxon>
        <taxon>Vibrionaceae</taxon>
        <taxon>Vibrio</taxon>
    </lineage>
</organism>
<feature type="region of interest" description="Disordered" evidence="1">
    <location>
        <begin position="61"/>
        <end position="86"/>
    </location>
</feature>
<protein>
    <submittedName>
        <fullName evidence="3">Uncharacterized protein</fullName>
    </submittedName>
</protein>
<reference evidence="3" key="1">
    <citation type="submission" date="2021-11" db="EMBL/GenBank/DDBJ databases">
        <title>Vibrio ZSDE26 sp. nov. and Vibrio ZSDZ34 sp. nov., isolated from coastal seawater in Qingdao.</title>
        <authorList>
            <person name="Zhang P."/>
        </authorList>
    </citation>
    <scope>NUCLEOTIDE SEQUENCE</scope>
    <source>
        <strain evidence="3">ZSDZ34</strain>
    </source>
</reference>
<evidence type="ECO:0000313" key="3">
    <source>
        <dbReference type="EMBL" id="MCJ2376724.1"/>
    </source>
</evidence>
<name>A0A9X1WHK8_9VIBR</name>
<gene>
    <name evidence="3" type="ORF">LNL84_07720</name>
</gene>
<dbReference type="RefSeq" id="WP_244356532.1">
    <property type="nucleotide sequence ID" value="NZ_JAJNNZ010000004.1"/>
</dbReference>
<evidence type="ECO:0000313" key="4">
    <source>
        <dbReference type="Proteomes" id="UP001139488"/>
    </source>
</evidence>
<accession>A0A9X1WHK8</accession>